<feature type="transmembrane region" description="Helical" evidence="7">
    <location>
        <begin position="349"/>
        <end position="366"/>
    </location>
</feature>
<dbReference type="OMA" id="GVSGMHF"/>
<gene>
    <name evidence="8" type="ORF">PISL3812_00366</name>
</gene>
<keyword evidence="5 7" id="KW-0472">Membrane</keyword>
<dbReference type="CDD" id="cd11476">
    <property type="entry name" value="SLC5sbd_DUR3"/>
    <property type="match status" value="1"/>
</dbReference>
<dbReference type="InterPro" id="IPR001734">
    <property type="entry name" value="Na/solute_symporter"/>
</dbReference>
<feature type="region of interest" description="Disordered" evidence="6">
    <location>
        <begin position="836"/>
        <end position="856"/>
    </location>
</feature>
<organism evidence="8 9">
    <name type="scientific">Talaromyces islandicus</name>
    <name type="common">Penicillium islandicum</name>
    <dbReference type="NCBI Taxonomy" id="28573"/>
    <lineage>
        <taxon>Eukaryota</taxon>
        <taxon>Fungi</taxon>
        <taxon>Dikarya</taxon>
        <taxon>Ascomycota</taxon>
        <taxon>Pezizomycotina</taxon>
        <taxon>Eurotiomycetes</taxon>
        <taxon>Eurotiomycetidae</taxon>
        <taxon>Eurotiales</taxon>
        <taxon>Trichocomaceae</taxon>
        <taxon>Talaromyces</taxon>
        <taxon>Talaromyces sect. Islandici</taxon>
    </lineage>
</organism>
<comment type="subcellular location">
    <subcellularLocation>
        <location evidence="1">Membrane</location>
        <topology evidence="1">Multi-pass membrane protein</topology>
    </subcellularLocation>
</comment>
<name>A0A0U1LJ55_TALIS</name>
<keyword evidence="4 7" id="KW-1133">Transmembrane helix</keyword>
<feature type="transmembrane region" description="Helical" evidence="7">
    <location>
        <begin position="909"/>
        <end position="927"/>
    </location>
</feature>
<keyword evidence="3 7" id="KW-0812">Transmembrane</keyword>
<evidence type="ECO:0000256" key="5">
    <source>
        <dbReference type="ARBA" id="ARBA00023136"/>
    </source>
</evidence>
<dbReference type="OrthoDB" id="6132759at2759"/>
<evidence type="ECO:0000256" key="1">
    <source>
        <dbReference type="ARBA" id="ARBA00004141"/>
    </source>
</evidence>
<feature type="transmembrane region" description="Helical" evidence="7">
    <location>
        <begin position="750"/>
        <end position="769"/>
    </location>
</feature>
<dbReference type="AlphaFoldDB" id="A0A0U1LJ55"/>
<feature type="transmembrane region" description="Helical" evidence="7">
    <location>
        <begin position="490"/>
        <end position="509"/>
    </location>
</feature>
<keyword evidence="9" id="KW-1185">Reference proteome</keyword>
<dbReference type="EMBL" id="CVMT01000001">
    <property type="protein sequence ID" value="CRG83018.1"/>
    <property type="molecule type" value="Genomic_DNA"/>
</dbReference>
<dbReference type="Gene3D" id="1.20.1730.10">
    <property type="entry name" value="Sodium/glucose cotransporter"/>
    <property type="match status" value="1"/>
</dbReference>
<feature type="transmembrane region" description="Helical" evidence="7">
    <location>
        <begin position="548"/>
        <end position="570"/>
    </location>
</feature>
<feature type="transmembrane region" description="Helical" evidence="7">
    <location>
        <begin position="307"/>
        <end position="328"/>
    </location>
</feature>
<evidence type="ECO:0000313" key="9">
    <source>
        <dbReference type="Proteomes" id="UP000054383"/>
    </source>
</evidence>
<feature type="transmembrane region" description="Helical" evidence="7">
    <location>
        <begin position="725"/>
        <end position="743"/>
    </location>
</feature>
<dbReference type="Pfam" id="PF00474">
    <property type="entry name" value="SSF"/>
    <property type="match status" value="1"/>
</dbReference>
<dbReference type="PANTHER" id="PTHR46154:SF3">
    <property type="entry name" value="DUR32P"/>
    <property type="match status" value="1"/>
</dbReference>
<dbReference type="Pfam" id="PF12511">
    <property type="entry name" value="DUF3716"/>
    <property type="match status" value="1"/>
</dbReference>
<dbReference type="InterPro" id="IPR022190">
    <property type="entry name" value="DUF3716"/>
</dbReference>
<feature type="transmembrane region" description="Helical" evidence="7">
    <location>
        <begin position="789"/>
        <end position="808"/>
    </location>
</feature>
<feature type="transmembrane region" description="Helical" evidence="7">
    <location>
        <begin position="453"/>
        <end position="478"/>
    </location>
</feature>
<accession>A0A0U1LJ55</accession>
<feature type="transmembrane region" description="Helical" evidence="7">
    <location>
        <begin position="647"/>
        <end position="673"/>
    </location>
</feature>
<evidence type="ECO:0000256" key="6">
    <source>
        <dbReference type="SAM" id="MobiDB-lite"/>
    </source>
</evidence>
<evidence type="ECO:0000313" key="8">
    <source>
        <dbReference type="EMBL" id="CRG83018.1"/>
    </source>
</evidence>
<protein>
    <submittedName>
        <fullName evidence="8">Urea active transporter</fullName>
    </submittedName>
</protein>
<feature type="transmembrane region" description="Helical" evidence="7">
    <location>
        <begin position="582"/>
        <end position="605"/>
    </location>
</feature>
<dbReference type="InterPro" id="IPR031155">
    <property type="entry name" value="DUR"/>
</dbReference>
<proteinExistence type="inferred from homology"/>
<feature type="compositionally biased region" description="Polar residues" evidence="6">
    <location>
        <begin position="105"/>
        <end position="118"/>
    </location>
</feature>
<dbReference type="InterPro" id="IPR038377">
    <property type="entry name" value="Na/Glc_symporter_sf"/>
</dbReference>
<comment type="similarity">
    <text evidence="2">Belongs to the sodium:solute symporter (SSF) (TC 2.A.21) family.</text>
</comment>
<feature type="transmembrane region" description="Helical" evidence="7">
    <location>
        <begin position="947"/>
        <end position="964"/>
    </location>
</feature>
<feature type="region of interest" description="Disordered" evidence="6">
    <location>
        <begin position="94"/>
        <end position="129"/>
    </location>
</feature>
<evidence type="ECO:0000256" key="4">
    <source>
        <dbReference type="ARBA" id="ARBA00022989"/>
    </source>
</evidence>
<feature type="transmembrane region" description="Helical" evidence="7">
    <location>
        <begin position="386"/>
        <end position="405"/>
    </location>
</feature>
<evidence type="ECO:0000256" key="2">
    <source>
        <dbReference type="ARBA" id="ARBA00006434"/>
    </source>
</evidence>
<dbReference type="STRING" id="28573.A0A0U1LJ55"/>
<reference evidence="8 9" key="1">
    <citation type="submission" date="2015-04" db="EMBL/GenBank/DDBJ databases">
        <authorList>
            <person name="Syromyatnikov M.Y."/>
            <person name="Popov V.N."/>
        </authorList>
    </citation>
    <scope>NUCLEOTIDE SEQUENCE [LARGE SCALE GENOMIC DNA]</scope>
    <source>
        <strain evidence="8">WF-38-12</strain>
    </source>
</reference>
<evidence type="ECO:0000256" key="7">
    <source>
        <dbReference type="SAM" id="Phobius"/>
    </source>
</evidence>
<sequence>MPRPTWGNLPSKTALIPGHIDKILKDSSSDVISNETSKIAAATQRCGELEDDACEYCSRGGDGLTFVQFVRIPGEQFGKCAYCIYRRQKCSKGISTQGTRGGYQLSRQGSNQRPTGNYQLPVRSAPGLEKDIQDDTAEREENTYVQEDAAIEQQRFSQSDTYTVPGNLVLPRSTGHYKKKAEEWDNKLRKLDKRNLAEIKSRPIDDLNKAFMKFRDQETSAWKYNGQEMSPRELLQLAPNAVRIRRELRVNAVINHLNLKVNATILKEDEMSKSSEQMAYRGSWDVEIFNKHPYSVTGDTLIPQGTAYGLLIGLGVLFCGVILAAVKIQKVYLSEDSATSEMFMVANRTVGTGLTASAVFSSWMWINETVLAAAMCYKFGLAVPMWWGSGLCFQIALMAALGVLAKIRVPYAHTSLEIVRQRYGRIGHIVYILLNLACNIFGCASMILTGSQLIYGVSGMNFAAATVLIPLGVVLYTAVGGLKATFLTDYLHTLVALILIIFFTLSVLTNDTIGGLGGLYGKVTATAAENYISGNYQGSLLTMKSKQAIIWGLILKFGNLSLVVMDTAFWQKSFATEVKATVPGYDLAALAIFGIPWGVGTVIGLTGRAIHNTPIWPTYPAEFTTAEVNAGLVMPYVVKALIGDQGIVAFFMLLFMALTSTVSSSMIAVSSILSFDLYKTYINPEASDKRLVRVSHISVVIHAIFITVFSIALNYGGADMTWIGYFRPVLTCPGIIPLIFTLCWKGQTRLALIVSPILGFVTGLAIWLGTAHRLYGEINLTTTEAGLPALYGAMGSFFSPGLYSVLISQYKPYSFDWREFLRIEIADMETVESSSSSTSATITKENKDKSRTANTIEPISETLPSDKIVPTVVRSEEKSRKTSTDISLDDIQHPFSKETLAELYRWHRIAWVVWVFIVLITFVAWPMPLYRDYIFTKTFFKSWTSVAIIWQFVAFFAVVVFPLYDGRRQIVKGARGVWGSSRAYLSRKG</sequence>
<dbReference type="GO" id="GO:0015204">
    <property type="term" value="F:urea transmembrane transporter activity"/>
    <property type="evidence" value="ECO:0007669"/>
    <property type="project" value="InterPro"/>
</dbReference>
<evidence type="ECO:0000256" key="3">
    <source>
        <dbReference type="ARBA" id="ARBA00022692"/>
    </source>
</evidence>
<dbReference type="GO" id="GO:0005886">
    <property type="term" value="C:plasma membrane"/>
    <property type="evidence" value="ECO:0007669"/>
    <property type="project" value="TreeGrafter"/>
</dbReference>
<dbReference type="PROSITE" id="PS50283">
    <property type="entry name" value="NA_SOLUT_SYMP_3"/>
    <property type="match status" value="1"/>
</dbReference>
<dbReference type="Proteomes" id="UP000054383">
    <property type="component" value="Unassembled WGS sequence"/>
</dbReference>
<dbReference type="PANTHER" id="PTHR46154">
    <property type="match status" value="1"/>
</dbReference>
<feature type="transmembrane region" description="Helical" evidence="7">
    <location>
        <begin position="694"/>
        <end position="713"/>
    </location>
</feature>
<feature type="transmembrane region" description="Helical" evidence="7">
    <location>
        <begin position="426"/>
        <end position="447"/>
    </location>
</feature>